<organism evidence="4 5">
    <name type="scientific">Pseudomonas borbori</name>
    <dbReference type="NCBI Taxonomy" id="289003"/>
    <lineage>
        <taxon>Bacteria</taxon>
        <taxon>Pseudomonadati</taxon>
        <taxon>Pseudomonadota</taxon>
        <taxon>Gammaproteobacteria</taxon>
        <taxon>Pseudomonadales</taxon>
        <taxon>Pseudomonadaceae</taxon>
        <taxon>Pseudomonas</taxon>
    </lineage>
</organism>
<feature type="domain" description="DUF4124" evidence="3">
    <location>
        <begin position="7"/>
        <end position="57"/>
    </location>
</feature>
<evidence type="ECO:0000256" key="1">
    <source>
        <dbReference type="SAM" id="MobiDB-lite"/>
    </source>
</evidence>
<dbReference type="STRING" id="289003.SAMN05216190_113100"/>
<name>A0A1I5RM13_9PSED</name>
<feature type="region of interest" description="Disordered" evidence="1">
    <location>
        <begin position="53"/>
        <end position="72"/>
    </location>
</feature>
<evidence type="ECO:0000313" key="4">
    <source>
        <dbReference type="EMBL" id="SFP59397.1"/>
    </source>
</evidence>
<gene>
    <name evidence="4" type="ORF">SAMN05216190_113100</name>
</gene>
<keyword evidence="5" id="KW-1185">Reference proteome</keyword>
<feature type="compositionally biased region" description="Pro residues" evidence="1">
    <location>
        <begin position="172"/>
        <end position="185"/>
    </location>
</feature>
<dbReference type="InterPro" id="IPR025392">
    <property type="entry name" value="DUF4124"/>
</dbReference>
<keyword evidence="2" id="KW-0732">Signal</keyword>
<sequence length="185" mass="19720">MRRILTCLLLVLAVPASAQIYKYTDANGNTVFTDQPPEGQAAQSIELPTTNTVEMSAPSVPPSGSHEDEQTAPYSTLQLTDLPSAEALRANDGTFSVGVELQPRLATGHRLRLLLDGQPYGQPSNVPRLQLTNIDRGEHSLAVEVLSGDQPIQQSASVSFTVQRVNTGSPALRPPPPPPTPKPAP</sequence>
<evidence type="ECO:0000256" key="2">
    <source>
        <dbReference type="SAM" id="SignalP"/>
    </source>
</evidence>
<dbReference type="RefSeq" id="WP_090501193.1">
    <property type="nucleotide sequence ID" value="NZ_FOWX01000013.1"/>
</dbReference>
<reference evidence="5" key="1">
    <citation type="submission" date="2016-10" db="EMBL/GenBank/DDBJ databases">
        <authorList>
            <person name="Varghese N."/>
            <person name="Submissions S."/>
        </authorList>
    </citation>
    <scope>NUCLEOTIDE SEQUENCE [LARGE SCALE GENOMIC DNA]</scope>
    <source>
        <strain evidence="5">DSM 17834</strain>
    </source>
</reference>
<evidence type="ECO:0000313" key="5">
    <source>
        <dbReference type="Proteomes" id="UP000198784"/>
    </source>
</evidence>
<feature type="signal peptide" evidence="2">
    <location>
        <begin position="1"/>
        <end position="18"/>
    </location>
</feature>
<dbReference type="Pfam" id="PF13511">
    <property type="entry name" value="DUF4124"/>
    <property type="match status" value="1"/>
</dbReference>
<feature type="chain" id="PRO_5011733922" description="DUF4124 domain-containing protein" evidence="2">
    <location>
        <begin position="19"/>
        <end position="185"/>
    </location>
</feature>
<dbReference type="OrthoDB" id="7062774at2"/>
<dbReference type="AlphaFoldDB" id="A0A1I5RM13"/>
<dbReference type="EMBL" id="FOWX01000013">
    <property type="protein sequence ID" value="SFP59397.1"/>
    <property type="molecule type" value="Genomic_DNA"/>
</dbReference>
<evidence type="ECO:0000259" key="3">
    <source>
        <dbReference type="Pfam" id="PF13511"/>
    </source>
</evidence>
<protein>
    <recommendedName>
        <fullName evidence="3">DUF4124 domain-containing protein</fullName>
    </recommendedName>
</protein>
<accession>A0A1I5RM13</accession>
<dbReference type="Proteomes" id="UP000198784">
    <property type="component" value="Unassembled WGS sequence"/>
</dbReference>
<proteinExistence type="predicted"/>
<feature type="region of interest" description="Disordered" evidence="1">
    <location>
        <begin position="162"/>
        <end position="185"/>
    </location>
</feature>